<comment type="caution">
    <text evidence="1">The sequence shown here is derived from an EMBL/GenBank/DDBJ whole genome shotgun (WGS) entry which is preliminary data.</text>
</comment>
<dbReference type="EMBL" id="RBAN01000002">
    <property type="protein sequence ID" value="RKN55243.1"/>
    <property type="molecule type" value="Genomic_DNA"/>
</dbReference>
<evidence type="ECO:0000313" key="2">
    <source>
        <dbReference type="Proteomes" id="UP000279968"/>
    </source>
</evidence>
<sequence length="88" mass="9416">MLAPSFVEWLMGLPAHWVTGPTPDLPRTGALRVLGNGVVPAQAATALRLLLCRHAVSVPNANRRVIEGQTHVAAPGVLAPALEWFFSR</sequence>
<evidence type="ECO:0000313" key="1">
    <source>
        <dbReference type="EMBL" id="RKN55243.1"/>
    </source>
</evidence>
<evidence type="ECO:0008006" key="3">
    <source>
        <dbReference type="Google" id="ProtNLM"/>
    </source>
</evidence>
<accession>A0A3B0A3Y9</accession>
<proteinExistence type="predicted"/>
<name>A0A3B0A3Y9_9ACTN</name>
<organism evidence="1 2">
    <name type="scientific">Micromonospora costi</name>
    <dbReference type="NCBI Taxonomy" id="1530042"/>
    <lineage>
        <taxon>Bacteria</taxon>
        <taxon>Bacillati</taxon>
        <taxon>Actinomycetota</taxon>
        <taxon>Actinomycetes</taxon>
        <taxon>Micromonosporales</taxon>
        <taxon>Micromonosporaceae</taxon>
        <taxon>Micromonospora</taxon>
    </lineage>
</organism>
<reference evidence="1 2" key="1">
    <citation type="journal article" date="2015" name="Int. J. Syst. Evol. Microbiol.">
        <title>Micromonospora costi sp. nov., isolated from a leaf of Costus speciosus.</title>
        <authorList>
            <person name="Thawai C."/>
        </authorList>
    </citation>
    <scope>NUCLEOTIDE SEQUENCE [LARGE SCALE GENOMIC DNA]</scope>
    <source>
        <strain evidence="1 2">CS1-12</strain>
    </source>
</reference>
<keyword evidence="2" id="KW-1185">Reference proteome</keyword>
<dbReference type="AlphaFoldDB" id="A0A3B0A3Y9"/>
<protein>
    <recommendedName>
        <fullName evidence="3">DNA (cytosine-5-)-methyltransferase</fullName>
    </recommendedName>
</protein>
<dbReference type="Proteomes" id="UP000279968">
    <property type="component" value="Unassembled WGS sequence"/>
</dbReference>
<gene>
    <name evidence="1" type="ORF">D7193_11100</name>
</gene>